<feature type="compositionally biased region" description="Polar residues" evidence="7">
    <location>
        <begin position="1082"/>
        <end position="1093"/>
    </location>
</feature>
<dbReference type="InterPro" id="IPR058042">
    <property type="entry name" value="CAMSAP_N"/>
</dbReference>
<dbReference type="Pfam" id="PF25532">
    <property type="entry name" value="CH_CAMSAP2_N"/>
    <property type="match status" value="1"/>
</dbReference>
<dbReference type="Pfam" id="PF17095">
    <property type="entry name" value="CAMSAP_CC1"/>
    <property type="match status" value="1"/>
</dbReference>
<feature type="region of interest" description="Disordered" evidence="7">
    <location>
        <begin position="905"/>
        <end position="1443"/>
    </location>
</feature>
<dbReference type="OrthoDB" id="2125658at2759"/>
<evidence type="ECO:0000256" key="6">
    <source>
        <dbReference type="PROSITE-ProRule" id="PRU00841"/>
    </source>
</evidence>
<feature type="compositionally biased region" description="Basic and acidic residues" evidence="7">
    <location>
        <begin position="834"/>
        <end position="848"/>
    </location>
</feature>
<evidence type="ECO:0000256" key="3">
    <source>
        <dbReference type="ARBA" id="ARBA00022701"/>
    </source>
</evidence>
<evidence type="ECO:0000256" key="2">
    <source>
        <dbReference type="ARBA" id="ARBA00022490"/>
    </source>
</evidence>
<dbReference type="GO" id="GO:0007026">
    <property type="term" value="P:negative regulation of microtubule depolymerization"/>
    <property type="evidence" value="ECO:0007669"/>
    <property type="project" value="TreeGrafter"/>
</dbReference>
<dbReference type="InterPro" id="IPR031372">
    <property type="entry name" value="CAMSAP_CC1"/>
</dbReference>
<proteinExistence type="inferred from homology"/>
<keyword evidence="5" id="KW-0206">Cytoskeleton</keyword>
<evidence type="ECO:0000256" key="1">
    <source>
        <dbReference type="ARBA" id="ARBA00004245"/>
    </source>
</evidence>
<reference evidence="9" key="2">
    <citation type="submission" date="2004-02" db="EMBL/GenBank/DDBJ databases">
        <authorList>
            <consortium name="Genoscope"/>
            <consortium name="Whitehead Institute Centre for Genome Research"/>
        </authorList>
    </citation>
    <scope>NUCLEOTIDE SEQUENCE</scope>
</reference>
<feature type="region of interest" description="Disordered" evidence="7">
    <location>
        <begin position="193"/>
        <end position="214"/>
    </location>
</feature>
<dbReference type="KEGG" id="tng:GSTEN00005355G001"/>
<feature type="region of interest" description="Disordered" evidence="7">
    <location>
        <begin position="793"/>
        <end position="886"/>
    </location>
</feature>
<comment type="similarity">
    <text evidence="6">Belongs to the CAMSAP1 family.</text>
</comment>
<dbReference type="InterPro" id="IPR038209">
    <property type="entry name" value="CKK_dom_sf"/>
</dbReference>
<feature type="compositionally biased region" description="Acidic residues" evidence="7">
    <location>
        <begin position="1170"/>
        <end position="1180"/>
    </location>
</feature>
<sequence length="1552" mass="169359">MVDSPGAMNKVSAVPEIKPLHQYDFSRAKICASVRWLLSKWFGSAEDVPLEMREPLYRDQYEQEHLKPSISKLLVSPEIYCRAHALLLQVQGVSAPPSQGSPGDAEALLQLLEKKGLTPKVQGAEVTLEDLSCVPIRTNAHLAMMDALMTLAARQTVGRVKMAAQAEQTGTGAPWENALLFWVNRLNQKLRELTEEEEEEPASRPQTCSDVQPAQDAQCPSTRWYWKLVPHAIAFCLKESGNKPPVIRYRKDRVQSKLTPTFPLVYGVKDLSNGCAIASVLHYYCPGLLPLEDVCLKDTMSVADSVYNLQLIREFCQSSLQGCCPLAVEDLLYAPPPLHVSALACHAPIAARLRPLSPVFCLPQLNIMSFVSELLQWFEMKKPDFVQPVSAIDLTDVSGLLDCTSPINGSGNRYDKPSERCRGSGVTGPLCLSSSGSPSFILKQPLVPITSPVSPENQSWTKKQISRPLSAVTFSIPFGLDSDVDIVMGNPIDSVFRSASTDTGIPAMTASVSSGGVAHGPYSPPEDISHLVGSSAPLQRSSWGPLRPRGPSGRAAHHRGGSAGCPGAQQQRPQEKGRQREKRGMPEARLRPEGAPAGFFLHSPEEDQPQLSSSAPCRSGILHRPVGGEGVDGKEKRERRERSGGTSDMSRDDDSVLRDGSVDSSEASDDGARNAPGNMRPSKGHHGNRGAGTSPRMTSFAERRDNRRRHPAASGEEAASAPTPTTPGTPHTPSTPAGAPGRQDSPGPRGPEPGSEAWELGVRLEEKRKSIEAQKRRIEAIFAKHRQRLGKTAFLQLKRQQGEGGGGGAEDNLTLEERLTRMEEQLTQEEEKEEKDREEAGEKEKDKPSASNPPRLEKQVTFSVESKKEAESKRAPEKEKGGEGVLVEYNEVVQKLSEALQSLQKDMQKLTEQQQQLMSNQRPKNTPKNTPRIPARKQPQTPPQTPARTPPRTPTKTPARNSSKAWTIPPGSHPNPASPKTAVSSSCPAPRTKIPSTAPRSPKHHPRPQHQPHPRPSELKFPPLNRMLTPTHNVDTLPHLRRVSPSKCQVQTSSSFRIGAPQTPRESPQPVPPPQADECASETGSSDTPTQFSMELEQDEAVGGLPVLARPEGPRAAGGSSSGAPSECSFESETFSISAAYGRGGEARREASGGKHPNEVSLSSLGAPEEAGDEQTDEGQEFSSDSMSDHTESAVEPARRPAAETLDPTERLDLAMEAISLPEQPAEPKEEPGAQTEDERNEEEMAQRKALLLEKQQKRAEELRRRKQWHEQERENRLASSERRADSPSATPPAGTTSPSPTPPATPARRGDFTRSEYARRQQLRIMEDLDKVLQQKSTGQVRTPAKKARSRPRSMTREETQLSPARTGAAGSKLVKVHSHSSVNLAAADEPSKKTNSPVFSFSSRPNSPACVTPSKLANPSADKDWETGSNGTSPAPEYTGPKLFKEPSFKSNKFIIHNALSRCCLAGKVNETQKNKIVEEMEKSDANHFLILFRDSSCQFRGVYTANADSQDLVRLAGVGPRTISSIQVESMFKYSSDRKQFSSIPSKTL</sequence>
<evidence type="ECO:0000259" key="8">
    <source>
        <dbReference type="PROSITE" id="PS51508"/>
    </source>
</evidence>
<comment type="domain">
    <text evidence="6">The CKK domain binds microtubules.</text>
</comment>
<dbReference type="GO" id="GO:0030507">
    <property type="term" value="F:spectrin binding"/>
    <property type="evidence" value="ECO:0007669"/>
    <property type="project" value="InterPro"/>
</dbReference>
<dbReference type="PROSITE" id="PS51508">
    <property type="entry name" value="CKK"/>
    <property type="match status" value="1"/>
</dbReference>
<evidence type="ECO:0000256" key="5">
    <source>
        <dbReference type="ARBA" id="ARBA00023212"/>
    </source>
</evidence>
<feature type="compositionally biased region" description="Basic and acidic residues" evidence="7">
    <location>
        <begin position="815"/>
        <end position="824"/>
    </location>
</feature>
<keyword evidence="4" id="KW-0175">Coiled coil</keyword>
<feature type="region of interest" description="Disordered" evidence="7">
    <location>
        <begin position="512"/>
        <end position="759"/>
    </location>
</feature>
<dbReference type="InterPro" id="IPR036872">
    <property type="entry name" value="CH_dom_sf"/>
</dbReference>
<organism evidence="9">
    <name type="scientific">Tetraodon nigroviridis</name>
    <name type="common">Spotted green pufferfish</name>
    <name type="synonym">Chelonodon nigroviridis</name>
    <dbReference type="NCBI Taxonomy" id="99883"/>
    <lineage>
        <taxon>Eukaryota</taxon>
        <taxon>Metazoa</taxon>
        <taxon>Chordata</taxon>
        <taxon>Craniata</taxon>
        <taxon>Vertebrata</taxon>
        <taxon>Euteleostomi</taxon>
        <taxon>Actinopterygii</taxon>
        <taxon>Neopterygii</taxon>
        <taxon>Teleostei</taxon>
        <taxon>Neoteleostei</taxon>
        <taxon>Acanthomorphata</taxon>
        <taxon>Eupercaria</taxon>
        <taxon>Tetraodontiformes</taxon>
        <taxon>Tetradontoidea</taxon>
        <taxon>Tetraodontidae</taxon>
        <taxon>Tetraodon</taxon>
    </lineage>
</organism>
<dbReference type="GO" id="GO:0036449">
    <property type="term" value="C:microtubule minus-end"/>
    <property type="evidence" value="ECO:0007669"/>
    <property type="project" value="TreeGrafter"/>
</dbReference>
<keyword evidence="2" id="KW-0963">Cytoplasm</keyword>
<keyword evidence="3 6" id="KW-0493">Microtubule</keyword>
<dbReference type="InterPro" id="IPR011033">
    <property type="entry name" value="PRC_barrel-like_sf"/>
</dbReference>
<feature type="compositionally biased region" description="Basic residues" evidence="7">
    <location>
        <begin position="1001"/>
        <end position="1013"/>
    </location>
</feature>
<dbReference type="SUPFAM" id="SSF50346">
    <property type="entry name" value="PRC-barrel domain"/>
    <property type="match status" value="1"/>
</dbReference>
<feature type="compositionally biased region" description="Basic and acidic residues" evidence="7">
    <location>
        <begin position="1145"/>
        <end position="1158"/>
    </location>
</feature>
<dbReference type="SMART" id="SM01051">
    <property type="entry name" value="CAMSAP_CKK"/>
    <property type="match status" value="1"/>
</dbReference>
<dbReference type="InterPro" id="IPR014797">
    <property type="entry name" value="CKK_CAMSAP"/>
</dbReference>
<feature type="compositionally biased region" description="Basic and acidic residues" evidence="7">
    <location>
        <begin position="1309"/>
        <end position="1334"/>
    </location>
</feature>
<comment type="subcellular location">
    <subcellularLocation>
        <location evidence="1">Cytoplasm</location>
        <location evidence="1">Cytoskeleton</location>
    </subcellularLocation>
</comment>
<comment type="caution">
    <text evidence="9">The sequence shown here is derived from an EMBL/GenBank/DDBJ whole genome shotgun (WGS) entry which is preliminary data.</text>
</comment>
<reference evidence="9" key="1">
    <citation type="journal article" date="2004" name="Nature">
        <title>Genome duplication in the teleost fish Tetraodon nigroviridis reveals the early vertebrate proto-karyotype.</title>
        <authorList>
            <person name="Jaillon O."/>
            <person name="Aury J.-M."/>
            <person name="Brunet F."/>
            <person name="Petit J.-L."/>
            <person name="Stange-Thomann N."/>
            <person name="Mauceli E."/>
            <person name="Bouneau L."/>
            <person name="Fischer C."/>
            <person name="Ozouf-Costaz C."/>
            <person name="Bernot A."/>
            <person name="Nicaud S."/>
            <person name="Jaffe D."/>
            <person name="Fisher S."/>
            <person name="Lutfalla G."/>
            <person name="Dossat C."/>
            <person name="Segurens B."/>
            <person name="Dasilva C."/>
            <person name="Salanoubat M."/>
            <person name="Levy M."/>
            <person name="Boudet N."/>
            <person name="Castellano S."/>
            <person name="Anthouard V."/>
            <person name="Jubin C."/>
            <person name="Castelli V."/>
            <person name="Katinka M."/>
            <person name="Vacherie B."/>
            <person name="Biemont C."/>
            <person name="Skalli Z."/>
            <person name="Cattolico L."/>
            <person name="Poulain J."/>
            <person name="De Berardinis V."/>
            <person name="Cruaud C."/>
            <person name="Duprat S."/>
            <person name="Brottier P."/>
            <person name="Coutanceau J.-P."/>
            <person name="Gouzy J."/>
            <person name="Parra G."/>
            <person name="Lardier G."/>
            <person name="Chapple C."/>
            <person name="McKernan K.J."/>
            <person name="McEwan P."/>
            <person name="Bosak S."/>
            <person name="Kellis M."/>
            <person name="Volff J.-N."/>
            <person name="Guigo R."/>
            <person name="Zody M.C."/>
            <person name="Mesirov J."/>
            <person name="Lindblad-Toh K."/>
            <person name="Birren B."/>
            <person name="Nusbaum C."/>
            <person name="Kahn D."/>
            <person name="Robinson-Rechavi M."/>
            <person name="Laudet V."/>
            <person name="Schachter V."/>
            <person name="Quetier F."/>
            <person name="Saurin W."/>
            <person name="Scarpelli C."/>
            <person name="Wincker P."/>
            <person name="Lander E.S."/>
            <person name="Weissenbach J."/>
            <person name="Roest Crollius H."/>
        </authorList>
    </citation>
    <scope>NUCLEOTIDE SEQUENCE [LARGE SCALE GENOMIC DNA]</scope>
</reference>
<evidence type="ECO:0000313" key="9">
    <source>
        <dbReference type="EMBL" id="CAF90899.1"/>
    </source>
</evidence>
<accession>Q4T883</accession>
<feature type="compositionally biased region" description="Polar residues" evidence="7">
    <location>
        <begin position="1046"/>
        <end position="1056"/>
    </location>
</feature>
<dbReference type="InterPro" id="IPR032940">
    <property type="entry name" value="CAMSAP"/>
</dbReference>
<dbReference type="EMBL" id="CAAE01007867">
    <property type="protein sequence ID" value="CAF90899.1"/>
    <property type="molecule type" value="Genomic_DNA"/>
</dbReference>
<dbReference type="GO" id="GO:0031175">
    <property type="term" value="P:neuron projection development"/>
    <property type="evidence" value="ECO:0007669"/>
    <property type="project" value="InterPro"/>
</dbReference>
<dbReference type="InterPro" id="IPR022613">
    <property type="entry name" value="CH_CAMSAP_2"/>
</dbReference>
<feature type="compositionally biased region" description="Polar residues" evidence="7">
    <location>
        <begin position="905"/>
        <end position="929"/>
    </location>
</feature>
<feature type="compositionally biased region" description="Low complexity" evidence="7">
    <location>
        <begin position="712"/>
        <end position="756"/>
    </location>
</feature>
<feature type="compositionally biased region" description="Basic residues" evidence="7">
    <location>
        <begin position="1345"/>
        <end position="1355"/>
    </location>
</feature>
<feature type="compositionally biased region" description="Low complexity" evidence="7">
    <location>
        <begin position="1114"/>
        <end position="1132"/>
    </location>
</feature>
<gene>
    <name evidence="9" type="ORF">GSTENG00005355001</name>
</gene>
<feature type="compositionally biased region" description="Polar residues" evidence="7">
    <location>
        <begin position="1395"/>
        <end position="1408"/>
    </location>
</feature>
<dbReference type="Pfam" id="PF11971">
    <property type="entry name" value="CAMSAP_CH"/>
    <property type="match status" value="1"/>
</dbReference>
<feature type="compositionally biased region" description="Basic and acidic residues" evidence="7">
    <location>
        <begin position="631"/>
        <end position="661"/>
    </location>
</feature>
<dbReference type="SUPFAM" id="SSF47576">
    <property type="entry name" value="Calponin-homology domain, CH-domain"/>
    <property type="match status" value="1"/>
</dbReference>
<name>Q4T883_TETNG</name>
<feature type="compositionally biased region" description="Basic and acidic residues" evidence="7">
    <location>
        <begin position="573"/>
        <end position="592"/>
    </location>
</feature>
<dbReference type="GO" id="GO:0031122">
    <property type="term" value="P:cytoplasmic microtubule organization"/>
    <property type="evidence" value="ECO:0007669"/>
    <property type="project" value="TreeGrafter"/>
</dbReference>
<feature type="compositionally biased region" description="Basic and acidic residues" evidence="7">
    <location>
        <begin position="1243"/>
        <end position="1286"/>
    </location>
</feature>
<dbReference type="GO" id="GO:0005516">
    <property type="term" value="F:calmodulin binding"/>
    <property type="evidence" value="ECO:0007669"/>
    <property type="project" value="InterPro"/>
</dbReference>
<dbReference type="GO" id="GO:0051011">
    <property type="term" value="F:microtubule minus-end binding"/>
    <property type="evidence" value="ECO:0007669"/>
    <property type="project" value="TreeGrafter"/>
</dbReference>
<feature type="compositionally biased region" description="Basic and acidic residues" evidence="7">
    <location>
        <begin position="1187"/>
        <end position="1214"/>
    </location>
</feature>
<evidence type="ECO:0000256" key="4">
    <source>
        <dbReference type="ARBA" id="ARBA00023054"/>
    </source>
</evidence>
<dbReference type="PANTHER" id="PTHR21595">
    <property type="entry name" value="PATRONIN"/>
    <property type="match status" value="1"/>
</dbReference>
<feature type="compositionally biased region" description="Pro residues" evidence="7">
    <location>
        <begin position="940"/>
        <end position="953"/>
    </location>
</feature>
<feature type="compositionally biased region" description="Low complexity" evidence="7">
    <location>
        <begin position="1287"/>
        <end position="1299"/>
    </location>
</feature>
<dbReference type="Pfam" id="PF08683">
    <property type="entry name" value="CAMSAP_CKK"/>
    <property type="match status" value="1"/>
</dbReference>
<dbReference type="PANTHER" id="PTHR21595:SF2">
    <property type="entry name" value="CALMODULIN-REGULATED SPECTRIN-ASSOCIATED PROTEIN 3"/>
    <property type="match status" value="1"/>
</dbReference>
<feature type="domain" description="CKK" evidence="8">
    <location>
        <begin position="1442"/>
        <end position="1552"/>
    </location>
</feature>
<dbReference type="Gene3D" id="3.10.20.360">
    <property type="entry name" value="CKK domain"/>
    <property type="match status" value="1"/>
</dbReference>
<protein>
    <submittedName>
        <fullName evidence="9">(spotted green pufferfish) hypothetical protein</fullName>
    </submittedName>
</protein>
<feature type="non-terminal residue" evidence="9">
    <location>
        <position position="1"/>
    </location>
</feature>
<evidence type="ECO:0000256" key="7">
    <source>
        <dbReference type="SAM" id="MobiDB-lite"/>
    </source>
</evidence>
<feature type="compositionally biased region" description="Basic and acidic residues" evidence="7">
    <location>
        <begin position="865"/>
        <end position="882"/>
    </location>
</feature>